<keyword evidence="3" id="KW-1185">Reference proteome</keyword>
<organism evidence="2 3">
    <name type="scientific">Cinchona calisaya</name>
    <dbReference type="NCBI Taxonomy" id="153742"/>
    <lineage>
        <taxon>Eukaryota</taxon>
        <taxon>Viridiplantae</taxon>
        <taxon>Streptophyta</taxon>
        <taxon>Embryophyta</taxon>
        <taxon>Tracheophyta</taxon>
        <taxon>Spermatophyta</taxon>
        <taxon>Magnoliopsida</taxon>
        <taxon>eudicotyledons</taxon>
        <taxon>Gunneridae</taxon>
        <taxon>Pentapetalae</taxon>
        <taxon>asterids</taxon>
        <taxon>lamiids</taxon>
        <taxon>Gentianales</taxon>
        <taxon>Rubiaceae</taxon>
        <taxon>Cinchonoideae</taxon>
        <taxon>Cinchoneae</taxon>
        <taxon>Cinchona</taxon>
    </lineage>
</organism>
<dbReference type="Proteomes" id="UP001630127">
    <property type="component" value="Unassembled WGS sequence"/>
</dbReference>
<evidence type="ECO:0000313" key="2">
    <source>
        <dbReference type="EMBL" id="KAL3498616.1"/>
    </source>
</evidence>
<dbReference type="Pfam" id="PF26130">
    <property type="entry name" value="PB1-like"/>
    <property type="match status" value="1"/>
</dbReference>
<protein>
    <recommendedName>
        <fullName evidence="1">PB1-like domain-containing protein</fullName>
    </recommendedName>
</protein>
<accession>A0ABD2XV64</accession>
<feature type="domain" description="PB1-like" evidence="1">
    <location>
        <begin position="16"/>
        <end position="112"/>
    </location>
</feature>
<evidence type="ECO:0000259" key="1">
    <source>
        <dbReference type="Pfam" id="PF26130"/>
    </source>
</evidence>
<gene>
    <name evidence="2" type="ORF">ACH5RR_041348</name>
</gene>
<dbReference type="AlphaFoldDB" id="A0ABD2XV64"/>
<sequence length="222" mass="25352">MFLIRSFQNAALGSSLFTIRLHHGRRITGDKYKSHCNGLVDHIAICDWEKFPLYDINLMLKKLGHKAPILYYYIYPTSDLSHGLKQLQTNENINEFLNWVTEYKVIEVYCNHLTEKEVKKLKLDQLLVFKYKKKNSLVLEEIVDDGGTKRPLVVGARANKLFFRKPIMYALEAPKHDDAELNDGASKNDVNVGASDIDVNSGPINKVLIVGPLRVVRSLRVV</sequence>
<reference evidence="2 3" key="1">
    <citation type="submission" date="2024-11" db="EMBL/GenBank/DDBJ databases">
        <title>A near-complete genome assembly of Cinchona calisaya.</title>
        <authorList>
            <person name="Lian D.C."/>
            <person name="Zhao X.W."/>
            <person name="Wei L."/>
        </authorList>
    </citation>
    <scope>NUCLEOTIDE SEQUENCE [LARGE SCALE GENOMIC DNA]</scope>
    <source>
        <tissue evidence="2">Nenye</tissue>
    </source>
</reference>
<dbReference type="EMBL" id="JBJUIK010000017">
    <property type="protein sequence ID" value="KAL3498616.1"/>
    <property type="molecule type" value="Genomic_DNA"/>
</dbReference>
<dbReference type="InterPro" id="IPR058594">
    <property type="entry name" value="PB1-like_dom_pln"/>
</dbReference>
<evidence type="ECO:0000313" key="3">
    <source>
        <dbReference type="Proteomes" id="UP001630127"/>
    </source>
</evidence>
<name>A0ABD2XV64_9GENT</name>
<proteinExistence type="predicted"/>
<comment type="caution">
    <text evidence="2">The sequence shown here is derived from an EMBL/GenBank/DDBJ whole genome shotgun (WGS) entry which is preliminary data.</text>
</comment>